<evidence type="ECO:0000313" key="3">
    <source>
        <dbReference type="EMBL" id="OAY36771.1"/>
    </source>
</evidence>
<dbReference type="Proteomes" id="UP000091857">
    <property type="component" value="Chromosome 11"/>
</dbReference>
<dbReference type="PANTHER" id="PTHR35469:SF5">
    <property type="entry name" value="TRANSMEMBRANE PROTEIN"/>
    <property type="match status" value="1"/>
</dbReference>
<dbReference type="STRING" id="3983.A0A2C9V0I1"/>
<gene>
    <name evidence="3" type="ORF">MANES_11G047100v8</name>
</gene>
<feature type="transmembrane region" description="Helical" evidence="2">
    <location>
        <begin position="192"/>
        <end position="213"/>
    </location>
</feature>
<dbReference type="AlphaFoldDB" id="A0A2C9V0I1"/>
<dbReference type="OrthoDB" id="1645757at2759"/>
<dbReference type="Gramene" id="Manes.11G047100.1.v8.1">
    <property type="protein sequence ID" value="Manes.11G047100.1.v8.1.CDS"/>
    <property type="gene ID" value="Manes.11G047100.v8.1"/>
</dbReference>
<evidence type="ECO:0000313" key="4">
    <source>
        <dbReference type="Proteomes" id="UP000091857"/>
    </source>
</evidence>
<proteinExistence type="predicted"/>
<evidence type="ECO:0000256" key="2">
    <source>
        <dbReference type="SAM" id="Phobius"/>
    </source>
</evidence>
<reference evidence="4" key="1">
    <citation type="journal article" date="2016" name="Nat. Biotechnol.">
        <title>Sequencing wild and cultivated cassava and related species reveals extensive interspecific hybridization and genetic diversity.</title>
        <authorList>
            <person name="Bredeson J.V."/>
            <person name="Lyons J.B."/>
            <person name="Prochnik S.E."/>
            <person name="Wu G.A."/>
            <person name="Ha C.M."/>
            <person name="Edsinger-Gonzales E."/>
            <person name="Grimwood J."/>
            <person name="Schmutz J."/>
            <person name="Rabbi I.Y."/>
            <person name="Egesi C."/>
            <person name="Nauluvula P."/>
            <person name="Lebot V."/>
            <person name="Ndunguru J."/>
            <person name="Mkamilo G."/>
            <person name="Bart R.S."/>
            <person name="Setter T.L."/>
            <person name="Gleadow R.M."/>
            <person name="Kulakow P."/>
            <person name="Ferguson M.E."/>
            <person name="Rounsley S."/>
            <person name="Rokhsar D.S."/>
        </authorList>
    </citation>
    <scope>NUCLEOTIDE SEQUENCE [LARGE SCALE GENOMIC DNA]</scope>
    <source>
        <strain evidence="4">cv. AM560-2</strain>
    </source>
</reference>
<feature type="transmembrane region" description="Helical" evidence="2">
    <location>
        <begin position="160"/>
        <end position="180"/>
    </location>
</feature>
<protein>
    <submittedName>
        <fullName evidence="3">Uncharacterized protein</fullName>
    </submittedName>
</protein>
<evidence type="ECO:0000256" key="1">
    <source>
        <dbReference type="SAM" id="MobiDB-lite"/>
    </source>
</evidence>
<accession>A0A2C9V0I1</accession>
<sequence>MDTNVRKERRRKIVERGGDRLALITGQVRALSASPSLPSPTPASSPSSATQRQRHAHTESSPSIMFMSNDNTQTQIHAGPEETDGDSDSKLIKGRTINEYPGARIFHRGNPKSVTSPDPLSGMDKNFEISSSVQKPLSQAKLFSSKRINSCIIASERTRAICSLIIACVVVISNIDYPLIGFDIMSSDSFIASRPFCIILLTDVTIVLALLFLESGNDSEEVDEEKVAGKEDEDNWTGAVKLLERGLVLYQIIRGIFIDCSVYLVVVIFGLSLV</sequence>
<feature type="compositionally biased region" description="Polar residues" evidence="1">
    <location>
        <begin position="59"/>
        <end position="68"/>
    </location>
</feature>
<dbReference type="PANTHER" id="PTHR35469">
    <property type="entry name" value="TRANSMEMBRANE PROTEIN"/>
    <property type="match status" value="1"/>
</dbReference>
<keyword evidence="2" id="KW-1133">Transmembrane helix</keyword>
<keyword evidence="4" id="KW-1185">Reference proteome</keyword>
<feature type="region of interest" description="Disordered" evidence="1">
    <location>
        <begin position="29"/>
        <end position="68"/>
    </location>
</feature>
<comment type="caution">
    <text evidence="3">The sequence shown here is derived from an EMBL/GenBank/DDBJ whole genome shotgun (WGS) entry which is preliminary data.</text>
</comment>
<feature type="transmembrane region" description="Helical" evidence="2">
    <location>
        <begin position="252"/>
        <end position="273"/>
    </location>
</feature>
<organism evidence="3 4">
    <name type="scientific">Manihot esculenta</name>
    <name type="common">Cassava</name>
    <name type="synonym">Jatropha manihot</name>
    <dbReference type="NCBI Taxonomy" id="3983"/>
    <lineage>
        <taxon>Eukaryota</taxon>
        <taxon>Viridiplantae</taxon>
        <taxon>Streptophyta</taxon>
        <taxon>Embryophyta</taxon>
        <taxon>Tracheophyta</taxon>
        <taxon>Spermatophyta</taxon>
        <taxon>Magnoliopsida</taxon>
        <taxon>eudicotyledons</taxon>
        <taxon>Gunneridae</taxon>
        <taxon>Pentapetalae</taxon>
        <taxon>rosids</taxon>
        <taxon>fabids</taxon>
        <taxon>Malpighiales</taxon>
        <taxon>Euphorbiaceae</taxon>
        <taxon>Crotonoideae</taxon>
        <taxon>Manihoteae</taxon>
        <taxon>Manihot</taxon>
    </lineage>
</organism>
<dbReference type="OMA" id="IDCSLYM"/>
<name>A0A2C9V0I1_MANES</name>
<keyword evidence="2" id="KW-0472">Membrane</keyword>
<dbReference type="EMBL" id="CM004397">
    <property type="protein sequence ID" value="OAY36771.1"/>
    <property type="molecule type" value="Genomic_DNA"/>
</dbReference>
<keyword evidence="2" id="KW-0812">Transmembrane</keyword>